<accession>A0AAD8CGK7</accession>
<dbReference type="PANTHER" id="PTHR14948:SF25">
    <property type="entry name" value="DUF4190 DOMAIN-CONTAINING PROTEIN"/>
    <property type="match status" value="1"/>
</dbReference>
<evidence type="ECO:0000256" key="3">
    <source>
        <dbReference type="ARBA" id="ARBA00022692"/>
    </source>
</evidence>
<comment type="caution">
    <text evidence="9">The sequence shown here is derived from an EMBL/GenBank/DDBJ whole genome shotgun (WGS) entry which is preliminary data.</text>
</comment>
<dbReference type="EMBL" id="JAGXEW010000068">
    <property type="protein sequence ID" value="KAK1150091.1"/>
    <property type="molecule type" value="Genomic_DNA"/>
</dbReference>
<feature type="transmembrane region" description="Helical" evidence="6">
    <location>
        <begin position="61"/>
        <end position="86"/>
    </location>
</feature>
<keyword evidence="4 6" id="KW-1133">Transmembrane helix</keyword>
<organism evidence="9 10">
    <name type="scientific">Acipenser oxyrinchus oxyrinchus</name>
    <dbReference type="NCBI Taxonomy" id="40147"/>
    <lineage>
        <taxon>Eukaryota</taxon>
        <taxon>Metazoa</taxon>
        <taxon>Chordata</taxon>
        <taxon>Craniata</taxon>
        <taxon>Vertebrata</taxon>
        <taxon>Euteleostomi</taxon>
        <taxon>Actinopterygii</taxon>
        <taxon>Chondrostei</taxon>
        <taxon>Acipenseriformes</taxon>
        <taxon>Acipenseridae</taxon>
        <taxon>Acipenser</taxon>
    </lineage>
</organism>
<dbReference type="EMBL" id="JAGXEW010000140">
    <property type="protein sequence ID" value="KAK1145949.1"/>
    <property type="molecule type" value="Genomic_DNA"/>
</dbReference>
<dbReference type="Proteomes" id="UP001230051">
    <property type="component" value="Unassembled WGS sequence"/>
</dbReference>
<evidence type="ECO:0000256" key="4">
    <source>
        <dbReference type="ARBA" id="ARBA00022989"/>
    </source>
</evidence>
<feature type="transmembrane region" description="Helical" evidence="6">
    <location>
        <begin position="16"/>
        <end position="40"/>
    </location>
</feature>
<dbReference type="InterPro" id="IPR007593">
    <property type="entry name" value="CD225/Dispanin_fam"/>
</dbReference>
<gene>
    <name evidence="9" type="ORF">AOXY_G34472</name>
    <name evidence="8" type="ORF">AOXY_G34493</name>
    <name evidence="7" type="ORF">AOXY_G36037</name>
</gene>
<evidence type="ECO:0000313" key="10">
    <source>
        <dbReference type="Proteomes" id="UP001230051"/>
    </source>
</evidence>
<comment type="subcellular location">
    <subcellularLocation>
        <location evidence="1">Membrane</location>
    </subcellularLocation>
</comment>
<evidence type="ECO:0000256" key="1">
    <source>
        <dbReference type="ARBA" id="ARBA00004370"/>
    </source>
</evidence>
<reference evidence="9" key="1">
    <citation type="submission" date="2022-02" db="EMBL/GenBank/DDBJ databases">
        <title>Atlantic sturgeon de novo genome assembly.</title>
        <authorList>
            <person name="Stock M."/>
            <person name="Klopp C."/>
            <person name="Guiguen Y."/>
            <person name="Cabau C."/>
            <person name="Parinello H."/>
            <person name="Santidrian Yebra-Pimentel E."/>
            <person name="Kuhl H."/>
            <person name="Dirks R.P."/>
            <person name="Guessner J."/>
            <person name="Wuertz S."/>
            <person name="Du K."/>
            <person name="Schartl M."/>
        </authorList>
    </citation>
    <scope>NUCLEOTIDE SEQUENCE</scope>
    <source>
        <strain evidence="9">STURGEONOMICS-FGT-2020</strain>
        <tissue evidence="9">Whole blood</tissue>
    </source>
</reference>
<dbReference type="InterPro" id="IPR051423">
    <property type="entry name" value="CD225/Dispanin"/>
</dbReference>
<dbReference type="Pfam" id="PF04505">
    <property type="entry name" value="CD225"/>
    <property type="match status" value="1"/>
</dbReference>
<proteinExistence type="inferred from homology"/>
<evidence type="ECO:0000313" key="9">
    <source>
        <dbReference type="EMBL" id="KAK1150101.1"/>
    </source>
</evidence>
<protein>
    <submittedName>
        <fullName evidence="9">Proline-rich transmembrane protein 1-like</fullName>
    </submittedName>
</protein>
<keyword evidence="3 6" id="KW-0812">Transmembrane</keyword>
<keyword evidence="10" id="KW-1185">Reference proteome</keyword>
<evidence type="ECO:0000313" key="7">
    <source>
        <dbReference type="EMBL" id="KAK1145949.1"/>
    </source>
</evidence>
<evidence type="ECO:0000256" key="2">
    <source>
        <dbReference type="ARBA" id="ARBA00006843"/>
    </source>
</evidence>
<evidence type="ECO:0000313" key="8">
    <source>
        <dbReference type="EMBL" id="KAK1150091.1"/>
    </source>
</evidence>
<evidence type="ECO:0000256" key="6">
    <source>
        <dbReference type="SAM" id="Phobius"/>
    </source>
</evidence>
<name>A0AAD8CGK7_ACIOX</name>
<dbReference type="PANTHER" id="PTHR14948">
    <property type="entry name" value="NG5"/>
    <property type="match status" value="1"/>
</dbReference>
<dbReference type="EMBL" id="JAGXEW010000067">
    <property type="protein sequence ID" value="KAK1150101.1"/>
    <property type="molecule type" value="Genomic_DNA"/>
</dbReference>
<keyword evidence="5 6" id="KW-0472">Membrane</keyword>
<sequence length="92" mass="10106">MMMEEVKDRTPPAQTYLLWSIINLLCCCFPLGVVAVIYSIRVENAVSVGDMSRAVEASQTARILNIVGVVTGALALMLIFVMYAVVITRLNQ</sequence>
<comment type="similarity">
    <text evidence="2">Belongs to the CD225/Dispanin family.</text>
</comment>
<dbReference type="GO" id="GO:0016020">
    <property type="term" value="C:membrane"/>
    <property type="evidence" value="ECO:0007669"/>
    <property type="project" value="UniProtKB-SubCell"/>
</dbReference>
<dbReference type="AlphaFoldDB" id="A0AAD8CGK7"/>
<evidence type="ECO:0000256" key="5">
    <source>
        <dbReference type="ARBA" id="ARBA00023136"/>
    </source>
</evidence>